<dbReference type="PANTHER" id="PTHR40606:SF1">
    <property type="entry name" value="UPF0339 PROTEIN YEGP"/>
    <property type="match status" value="1"/>
</dbReference>
<dbReference type="Gene3D" id="2.30.29.80">
    <property type="match status" value="1"/>
</dbReference>
<dbReference type="EMBL" id="ABLOMU010000023">
    <property type="protein sequence ID" value="EKT4441696.1"/>
    <property type="molecule type" value="Genomic_DNA"/>
</dbReference>
<proteinExistence type="inferred from homology"/>
<feature type="domain" description="DUF1508" evidence="2">
    <location>
        <begin position="12"/>
        <end position="56"/>
    </location>
</feature>
<dbReference type="Proteomes" id="UP001214521">
    <property type="component" value="Unassembled WGS sequence"/>
</dbReference>
<dbReference type="InterPro" id="IPR036913">
    <property type="entry name" value="YegP-like_sf"/>
</dbReference>
<gene>
    <name evidence="3" type="ORF">QEK83_002353</name>
</gene>
<dbReference type="InterPro" id="IPR051141">
    <property type="entry name" value="UPF0339_domain"/>
</dbReference>
<evidence type="ECO:0000256" key="1">
    <source>
        <dbReference type="ARBA" id="ARBA00007576"/>
    </source>
</evidence>
<comment type="caution">
    <text evidence="3">The sequence shown here is derived from an EMBL/GenBank/DDBJ whole genome shotgun (WGS) entry which is preliminary data.</text>
</comment>
<protein>
    <submittedName>
        <fullName evidence="3">YegP family protein</fullName>
    </submittedName>
</protein>
<organism evidence="3 4">
    <name type="scientific">Stenotrophomonas maltophilia</name>
    <name type="common">Pseudomonas maltophilia</name>
    <name type="synonym">Xanthomonas maltophilia</name>
    <dbReference type="NCBI Taxonomy" id="40324"/>
    <lineage>
        <taxon>Bacteria</taxon>
        <taxon>Pseudomonadati</taxon>
        <taxon>Pseudomonadota</taxon>
        <taxon>Gammaproteobacteria</taxon>
        <taxon>Lysobacterales</taxon>
        <taxon>Lysobacteraceae</taxon>
        <taxon>Stenotrophomonas</taxon>
        <taxon>Stenotrophomonas maltophilia group</taxon>
    </lineage>
</organism>
<name>A0AAI9CBM0_STEMA</name>
<evidence type="ECO:0000313" key="4">
    <source>
        <dbReference type="Proteomes" id="UP001214521"/>
    </source>
</evidence>
<evidence type="ECO:0000313" key="3">
    <source>
        <dbReference type="EMBL" id="EKT4441696.1"/>
    </source>
</evidence>
<feature type="domain" description="DUF1508" evidence="2">
    <location>
        <begin position="61"/>
        <end position="107"/>
    </location>
</feature>
<sequence length="109" mass="11656">MAARYVLSRSGTQYRFVLKAGNNEIILTSELYASKQGALTGIASVKANSPEDSRYERKNAANGQPMFNLKAANGERIGTSETYSSTQAREAGIQAVKNNGPTAPVDDQA</sequence>
<reference evidence="3" key="1">
    <citation type="submission" date="2022-07" db="EMBL/GenBank/DDBJ databases">
        <authorList>
            <consortium name="Clinical and Environmental Microbiology Branch: Whole genome sequencing antimicrobial resistance pathogens in the healthcare setting"/>
        </authorList>
    </citation>
    <scope>NUCLEOTIDE SEQUENCE</scope>
    <source>
        <strain evidence="3">Stenotrophomonas_maltophilia_2021CK-00905</strain>
    </source>
</reference>
<dbReference type="InterPro" id="IPR010879">
    <property type="entry name" value="DUF1508"/>
</dbReference>
<dbReference type="RefSeq" id="WP_074038356.1">
    <property type="nucleotide sequence ID" value="NZ_CP011010.1"/>
</dbReference>
<dbReference type="SUPFAM" id="SSF160113">
    <property type="entry name" value="YegP-like"/>
    <property type="match status" value="2"/>
</dbReference>
<evidence type="ECO:0000259" key="2">
    <source>
        <dbReference type="Pfam" id="PF07411"/>
    </source>
</evidence>
<comment type="similarity">
    <text evidence="1">Belongs to the UPF0339 family. Duplicated subfamily.</text>
</comment>
<accession>A0AAI9CBM0</accession>
<dbReference type="AlphaFoldDB" id="A0AAI9CBM0"/>
<dbReference type="PANTHER" id="PTHR40606">
    <property type="match status" value="1"/>
</dbReference>
<dbReference type="Pfam" id="PF07411">
    <property type="entry name" value="DUF1508"/>
    <property type="match status" value="2"/>
</dbReference>